<evidence type="ECO:0000256" key="7">
    <source>
        <dbReference type="ARBA" id="ARBA00023224"/>
    </source>
</evidence>
<proteinExistence type="inferred from homology"/>
<dbReference type="GeneID" id="116295181"/>
<dbReference type="Proteomes" id="UP000515163">
    <property type="component" value="Unplaced"/>
</dbReference>
<keyword evidence="4 8" id="KW-0297">G-protein coupled receptor</keyword>
<dbReference type="RefSeq" id="XP_031558792.1">
    <property type="nucleotide sequence ID" value="XM_031702932.1"/>
</dbReference>
<keyword evidence="11" id="KW-1185">Reference proteome</keyword>
<dbReference type="KEGG" id="aten:116295181"/>
<feature type="transmembrane region" description="Helical" evidence="9">
    <location>
        <begin position="100"/>
        <end position="121"/>
    </location>
</feature>
<feature type="transmembrane region" description="Helical" evidence="9">
    <location>
        <begin position="279"/>
        <end position="301"/>
    </location>
</feature>
<dbReference type="GO" id="GO:0016020">
    <property type="term" value="C:membrane"/>
    <property type="evidence" value="ECO:0007669"/>
    <property type="project" value="UniProtKB-SubCell"/>
</dbReference>
<dbReference type="OrthoDB" id="6021576at2759"/>
<dbReference type="SMART" id="SM01381">
    <property type="entry name" value="7TM_GPCR_Srsx"/>
    <property type="match status" value="1"/>
</dbReference>
<accession>A0A6P8I1L3</accession>
<keyword evidence="6 8" id="KW-0675">Receptor</keyword>
<sequence length="318" mass="35858">MNSTISTPHVSQKWLDFWNRSPATVAVETSILILIGLIAIGGNLLVVISIYRNPSLRTITNYFVLSLAMTDILYPMLVLPVSVVSSAVSRFALGHTFCQIQVTSTLILLNVSCYTIAVMAVNRYVCVCKQHKYKRWFNKKTCLIMIFGGWFVYLVVGLVAIGTGEVVFIKFFPREIMCKLSRVTKTSTTKIAGNILVAFFILLPFTIITYCYFKVFKKIREHKRNIASASNPNSLGTSVQEIKVTLTMFTVLMGFVLNWIPILIVMLTTSHDKSLPRQVHMIVTYLMASCSAVNPVIYGAMNPTFRKEYKKIIKCQPH</sequence>
<dbReference type="Gene3D" id="1.20.1070.10">
    <property type="entry name" value="Rhodopsin 7-helix transmembrane proteins"/>
    <property type="match status" value="1"/>
</dbReference>
<feature type="domain" description="G-protein coupled receptors family 1 profile" evidence="10">
    <location>
        <begin position="42"/>
        <end position="298"/>
    </location>
</feature>
<dbReference type="SUPFAM" id="SSF81321">
    <property type="entry name" value="Family A G protein-coupled receptor-like"/>
    <property type="match status" value="1"/>
</dbReference>
<dbReference type="InterPro" id="IPR050125">
    <property type="entry name" value="GPCR_opsins"/>
</dbReference>
<feature type="transmembrane region" description="Helical" evidence="9">
    <location>
        <begin position="142"/>
        <end position="171"/>
    </location>
</feature>
<feature type="transmembrane region" description="Helical" evidence="9">
    <location>
        <begin position="63"/>
        <end position="88"/>
    </location>
</feature>
<evidence type="ECO:0000256" key="8">
    <source>
        <dbReference type="RuleBase" id="RU000688"/>
    </source>
</evidence>
<name>A0A6P8I1L3_ACTTE</name>
<dbReference type="AlphaFoldDB" id="A0A6P8I1L3"/>
<evidence type="ECO:0000313" key="12">
    <source>
        <dbReference type="RefSeq" id="XP_031558792.1"/>
    </source>
</evidence>
<comment type="similarity">
    <text evidence="8">Belongs to the G-protein coupled receptor 1 family.</text>
</comment>
<evidence type="ECO:0000256" key="9">
    <source>
        <dbReference type="SAM" id="Phobius"/>
    </source>
</evidence>
<dbReference type="InParanoid" id="A0A6P8I1L3"/>
<evidence type="ECO:0000313" key="11">
    <source>
        <dbReference type="Proteomes" id="UP000515163"/>
    </source>
</evidence>
<dbReference type="InterPro" id="IPR017452">
    <property type="entry name" value="GPCR_Rhodpsn_7TM"/>
</dbReference>
<dbReference type="CDD" id="cd00637">
    <property type="entry name" value="7tm_classA_rhodopsin-like"/>
    <property type="match status" value="1"/>
</dbReference>
<dbReference type="Pfam" id="PF00001">
    <property type="entry name" value="7tm_1"/>
    <property type="match status" value="1"/>
</dbReference>
<evidence type="ECO:0000259" key="10">
    <source>
        <dbReference type="PROSITE" id="PS50262"/>
    </source>
</evidence>
<protein>
    <submittedName>
        <fullName evidence="12">Melatonin receptor type 1A-like</fullName>
    </submittedName>
</protein>
<gene>
    <name evidence="12" type="primary">LOC116295181</name>
</gene>
<dbReference type="PROSITE" id="PS00237">
    <property type="entry name" value="G_PROTEIN_RECEP_F1_1"/>
    <property type="match status" value="1"/>
</dbReference>
<feature type="transmembrane region" description="Helical" evidence="9">
    <location>
        <begin position="191"/>
        <end position="213"/>
    </location>
</feature>
<dbReference type="PROSITE" id="PS50262">
    <property type="entry name" value="G_PROTEIN_RECEP_F1_2"/>
    <property type="match status" value="1"/>
</dbReference>
<comment type="subcellular location">
    <subcellularLocation>
        <location evidence="1">Membrane</location>
        <topology evidence="1">Multi-pass membrane protein</topology>
    </subcellularLocation>
</comment>
<dbReference type="FunCoup" id="A0A6P8I1L3">
    <property type="interactions" value="708"/>
</dbReference>
<dbReference type="PANTHER" id="PTHR24240">
    <property type="entry name" value="OPSIN"/>
    <property type="match status" value="1"/>
</dbReference>
<keyword evidence="5 9" id="KW-0472">Membrane</keyword>
<feature type="transmembrane region" description="Helical" evidence="9">
    <location>
        <begin position="31"/>
        <end position="51"/>
    </location>
</feature>
<keyword evidence="2 8" id="KW-0812">Transmembrane</keyword>
<evidence type="ECO:0000256" key="4">
    <source>
        <dbReference type="ARBA" id="ARBA00023040"/>
    </source>
</evidence>
<feature type="transmembrane region" description="Helical" evidence="9">
    <location>
        <begin position="244"/>
        <end position="267"/>
    </location>
</feature>
<dbReference type="InterPro" id="IPR000276">
    <property type="entry name" value="GPCR_Rhodpsn"/>
</dbReference>
<reference evidence="12" key="1">
    <citation type="submission" date="2025-08" db="UniProtKB">
        <authorList>
            <consortium name="RefSeq"/>
        </authorList>
    </citation>
    <scope>IDENTIFICATION</scope>
    <source>
        <tissue evidence="12">Tentacle</tissue>
    </source>
</reference>
<evidence type="ECO:0000256" key="1">
    <source>
        <dbReference type="ARBA" id="ARBA00004141"/>
    </source>
</evidence>
<evidence type="ECO:0000256" key="3">
    <source>
        <dbReference type="ARBA" id="ARBA00022989"/>
    </source>
</evidence>
<dbReference type="GO" id="GO:0004930">
    <property type="term" value="F:G protein-coupled receptor activity"/>
    <property type="evidence" value="ECO:0007669"/>
    <property type="project" value="UniProtKB-KW"/>
</dbReference>
<evidence type="ECO:0000256" key="6">
    <source>
        <dbReference type="ARBA" id="ARBA00023170"/>
    </source>
</evidence>
<evidence type="ECO:0000256" key="2">
    <source>
        <dbReference type="ARBA" id="ARBA00022692"/>
    </source>
</evidence>
<organism evidence="11 12">
    <name type="scientific">Actinia tenebrosa</name>
    <name type="common">Australian red waratah sea anemone</name>
    <dbReference type="NCBI Taxonomy" id="6105"/>
    <lineage>
        <taxon>Eukaryota</taxon>
        <taxon>Metazoa</taxon>
        <taxon>Cnidaria</taxon>
        <taxon>Anthozoa</taxon>
        <taxon>Hexacorallia</taxon>
        <taxon>Actiniaria</taxon>
        <taxon>Actiniidae</taxon>
        <taxon>Actinia</taxon>
    </lineage>
</organism>
<evidence type="ECO:0000256" key="5">
    <source>
        <dbReference type="ARBA" id="ARBA00023136"/>
    </source>
</evidence>
<keyword evidence="3 9" id="KW-1133">Transmembrane helix</keyword>
<keyword evidence="7 8" id="KW-0807">Transducer</keyword>
<dbReference type="PRINTS" id="PR00237">
    <property type="entry name" value="GPCRRHODOPSN"/>
</dbReference>